<dbReference type="EMBL" id="JAODZE010000001">
    <property type="protein sequence ID" value="MDH0145168.1"/>
    <property type="molecule type" value="Genomic_DNA"/>
</dbReference>
<reference evidence="1" key="1">
    <citation type="submission" date="2022-09" db="EMBL/GenBank/DDBJ databases">
        <title>Intensive care unit water sources are persistently colonized with multi-drug resistant bacteria and are the site of extensive horizontal gene transfer of antibiotic resistance genes.</title>
        <authorList>
            <person name="Diorio-Toth L."/>
        </authorList>
    </citation>
    <scope>NUCLEOTIDE SEQUENCE</scope>
    <source>
        <strain evidence="1">GD04147</strain>
    </source>
</reference>
<proteinExistence type="predicted"/>
<sequence>MTHDELEDLINDRKNDVVNEGEEILITYGEYDDYALIGRYICLITFSVSALRETMLALPKGQYPWREHNTDDLFFSEPYYRECDKLTNMDVVGFAIYHGYVRKNEIREVYFGDQYFLE</sequence>
<evidence type="ECO:0000313" key="1">
    <source>
        <dbReference type="EMBL" id="MDH0145168.1"/>
    </source>
</evidence>
<protein>
    <submittedName>
        <fullName evidence="1">Uncharacterized protein</fullName>
    </submittedName>
</protein>
<dbReference type="AlphaFoldDB" id="A0AA42KV24"/>
<organism evidence="1 2">
    <name type="scientific">Stutzerimonas stutzeri</name>
    <name type="common">Pseudomonas stutzeri</name>
    <dbReference type="NCBI Taxonomy" id="316"/>
    <lineage>
        <taxon>Bacteria</taxon>
        <taxon>Pseudomonadati</taxon>
        <taxon>Pseudomonadota</taxon>
        <taxon>Gammaproteobacteria</taxon>
        <taxon>Pseudomonadales</taxon>
        <taxon>Pseudomonadaceae</taxon>
        <taxon>Stutzerimonas</taxon>
    </lineage>
</organism>
<evidence type="ECO:0000313" key="2">
    <source>
        <dbReference type="Proteomes" id="UP001158076"/>
    </source>
</evidence>
<dbReference type="RefSeq" id="WP_279647945.1">
    <property type="nucleotide sequence ID" value="NZ_JAODZE010000001.1"/>
</dbReference>
<dbReference type="Proteomes" id="UP001158076">
    <property type="component" value="Unassembled WGS sequence"/>
</dbReference>
<comment type="caution">
    <text evidence="1">The sequence shown here is derived from an EMBL/GenBank/DDBJ whole genome shotgun (WGS) entry which is preliminary data.</text>
</comment>
<name>A0AA42KV24_STUST</name>
<accession>A0AA42KV24</accession>
<gene>
    <name evidence="1" type="ORF">N7335_02045</name>
</gene>